<keyword evidence="3" id="KW-1185">Reference proteome</keyword>
<dbReference type="AlphaFoldDB" id="A0A0W1R9W4"/>
<dbReference type="InterPro" id="IPR058491">
    <property type="entry name" value="DUF8178"/>
</dbReference>
<evidence type="ECO:0000313" key="2">
    <source>
        <dbReference type="EMBL" id="KTG09493.1"/>
    </source>
</evidence>
<evidence type="ECO:0000256" key="1">
    <source>
        <dbReference type="SAM" id="Phobius"/>
    </source>
</evidence>
<gene>
    <name evidence="2" type="ORF">AUR64_17125</name>
</gene>
<dbReference type="Proteomes" id="UP000054387">
    <property type="component" value="Unassembled WGS sequence"/>
</dbReference>
<keyword evidence="1" id="KW-1133">Transmembrane helix</keyword>
<dbReference type="RefSeq" id="WP_058582645.1">
    <property type="nucleotide sequence ID" value="NZ_LOPU01000029.1"/>
</dbReference>
<keyword evidence="1" id="KW-0812">Transmembrane</keyword>
<reference evidence="2 3" key="1">
    <citation type="submission" date="2015-12" db="EMBL/GenBank/DDBJ databases">
        <title>Haloprofundus marisrubri gen. nov., sp. nov., an extremely halophilic archaeon isolated from the Discovery deep brine-seawater interface in the Red Sea.</title>
        <authorList>
            <person name="Zhang G."/>
            <person name="Stingl U."/>
            <person name="Rashid M."/>
        </authorList>
    </citation>
    <scope>NUCLEOTIDE SEQUENCE [LARGE SCALE GENOMIC DNA]</scope>
    <source>
        <strain evidence="2 3">SB9</strain>
    </source>
</reference>
<accession>A0A0W1R9W4</accession>
<protein>
    <submittedName>
        <fullName evidence="2">Uncharacterized protein</fullName>
    </submittedName>
</protein>
<name>A0A0W1R9W4_9EURY</name>
<dbReference type="EMBL" id="LOPU01000029">
    <property type="protein sequence ID" value="KTG09493.1"/>
    <property type="molecule type" value="Genomic_DNA"/>
</dbReference>
<dbReference type="Pfam" id="PF26546">
    <property type="entry name" value="DUF8178"/>
    <property type="match status" value="1"/>
</dbReference>
<evidence type="ECO:0000313" key="3">
    <source>
        <dbReference type="Proteomes" id="UP000054387"/>
    </source>
</evidence>
<organism evidence="2 3">
    <name type="scientific">Haloprofundus marisrubri</name>
    <dbReference type="NCBI Taxonomy" id="1514971"/>
    <lineage>
        <taxon>Archaea</taxon>
        <taxon>Methanobacteriati</taxon>
        <taxon>Methanobacteriota</taxon>
        <taxon>Stenosarchaea group</taxon>
        <taxon>Halobacteria</taxon>
        <taxon>Halobacteriales</taxon>
        <taxon>Haloferacaceae</taxon>
        <taxon>Haloprofundus</taxon>
    </lineage>
</organism>
<feature type="transmembrane region" description="Helical" evidence="1">
    <location>
        <begin position="7"/>
        <end position="26"/>
    </location>
</feature>
<proteinExistence type="predicted"/>
<comment type="caution">
    <text evidence="2">The sequence shown here is derived from an EMBL/GenBank/DDBJ whole genome shotgun (WGS) entry which is preliminary data.</text>
</comment>
<feature type="transmembrane region" description="Helical" evidence="1">
    <location>
        <begin position="32"/>
        <end position="54"/>
    </location>
</feature>
<sequence>MDVTRNGTLGLGMMVVGTLGFVPTALPSSTFAGVVGGIILVVAAALLTAGTYLVGTDVTGRSV</sequence>
<keyword evidence="1" id="KW-0472">Membrane</keyword>